<name>A0A2M7DLN1_9BACT</name>
<accession>A0A2M7DLN1</accession>
<dbReference type="AlphaFoldDB" id="A0A2M7DLN1"/>
<evidence type="ECO:0000313" key="2">
    <source>
        <dbReference type="Proteomes" id="UP000228896"/>
    </source>
</evidence>
<comment type="caution">
    <text evidence="1">The sequence shown here is derived from an EMBL/GenBank/DDBJ whole genome shotgun (WGS) entry which is preliminary data.</text>
</comment>
<reference evidence="2" key="1">
    <citation type="submission" date="2017-09" db="EMBL/GenBank/DDBJ databases">
        <title>Depth-based differentiation of microbial function through sediment-hosted aquifers and enrichment of novel symbionts in the deep terrestrial subsurface.</title>
        <authorList>
            <person name="Probst A.J."/>
            <person name="Ladd B."/>
            <person name="Jarett J.K."/>
            <person name="Geller-Mcgrath D.E."/>
            <person name="Sieber C.M.K."/>
            <person name="Emerson J.B."/>
            <person name="Anantharaman K."/>
            <person name="Thomas B.C."/>
            <person name="Malmstrom R."/>
            <person name="Stieglmeier M."/>
            <person name="Klingl A."/>
            <person name="Woyke T."/>
            <person name="Ryan C.M."/>
            <person name="Banfield J.F."/>
        </authorList>
    </citation>
    <scope>NUCLEOTIDE SEQUENCE [LARGE SCALE GENOMIC DNA]</scope>
</reference>
<organism evidence="1 2">
    <name type="scientific">Candidatus Falkowbacteria bacterium CG02_land_8_20_14_3_00_36_14</name>
    <dbReference type="NCBI Taxonomy" id="1974560"/>
    <lineage>
        <taxon>Bacteria</taxon>
        <taxon>Candidatus Falkowiibacteriota</taxon>
    </lineage>
</organism>
<sequence length="81" mass="9352">MSIKNQEKIYKYKDWRECISYPQDVLGRSAKILNQIVELLGMPNGEDRFSCLTALIDNDEKEGIINYKEKGMIRSDIGPNI</sequence>
<evidence type="ECO:0000313" key="1">
    <source>
        <dbReference type="EMBL" id="PIV50700.1"/>
    </source>
</evidence>
<dbReference type="Proteomes" id="UP000228896">
    <property type="component" value="Unassembled WGS sequence"/>
</dbReference>
<dbReference type="EMBL" id="PETS01000108">
    <property type="protein sequence ID" value="PIV50700.1"/>
    <property type="molecule type" value="Genomic_DNA"/>
</dbReference>
<gene>
    <name evidence="1" type="ORF">COS18_04295</name>
</gene>
<proteinExistence type="predicted"/>
<protein>
    <submittedName>
        <fullName evidence="1">Uncharacterized protein</fullName>
    </submittedName>
</protein>